<dbReference type="AlphaFoldDB" id="A0AAE1T114"/>
<gene>
    <name evidence="1" type="ORF">RND71_001509</name>
</gene>
<protein>
    <submittedName>
        <fullName evidence="1">Uncharacterized protein</fullName>
    </submittedName>
</protein>
<dbReference type="InterPro" id="IPR047259">
    <property type="entry name" value="QUIRKY-like"/>
</dbReference>
<reference evidence="1" key="1">
    <citation type="submission" date="2023-12" db="EMBL/GenBank/DDBJ databases">
        <title>Genome assembly of Anisodus tanguticus.</title>
        <authorList>
            <person name="Wang Y.-J."/>
        </authorList>
    </citation>
    <scope>NUCLEOTIDE SEQUENCE</scope>
    <source>
        <strain evidence="1">KB-2021</strain>
        <tissue evidence="1">Leaf</tissue>
    </source>
</reference>
<name>A0AAE1T114_9SOLA</name>
<accession>A0AAE1T114</accession>
<comment type="caution">
    <text evidence="1">The sequence shown here is derived from an EMBL/GenBank/DDBJ whole genome shotgun (WGS) entry which is preliminary data.</text>
</comment>
<dbReference type="Proteomes" id="UP001291623">
    <property type="component" value="Unassembled WGS sequence"/>
</dbReference>
<dbReference type="PANTHER" id="PTHR31425">
    <property type="entry name" value="PHOSPHORIBOSYLANTHRANILATE TRANSFERASE ISOFORM 1"/>
    <property type="match status" value="1"/>
</dbReference>
<dbReference type="EMBL" id="JAVYJV010000001">
    <property type="protein sequence ID" value="KAK4379647.1"/>
    <property type="molecule type" value="Genomic_DNA"/>
</dbReference>
<keyword evidence="2" id="KW-1185">Reference proteome</keyword>
<evidence type="ECO:0000313" key="2">
    <source>
        <dbReference type="Proteomes" id="UP001291623"/>
    </source>
</evidence>
<sequence length="138" mass="16240">MGEIQLAVRFACSSLFNTLAMYSQPLLPTMHYLHPLTYYQIDNLRHWATQIIATRLGRAEPPLRREVVEIDSFLQMVQWDLRLEEPFCNSVSAHHILSIRVLPEDNFKQHVRRCFDRDMELKNEAKKATTHGYQVVRS</sequence>
<organism evidence="1 2">
    <name type="scientific">Anisodus tanguticus</name>
    <dbReference type="NCBI Taxonomy" id="243964"/>
    <lineage>
        <taxon>Eukaryota</taxon>
        <taxon>Viridiplantae</taxon>
        <taxon>Streptophyta</taxon>
        <taxon>Embryophyta</taxon>
        <taxon>Tracheophyta</taxon>
        <taxon>Spermatophyta</taxon>
        <taxon>Magnoliopsida</taxon>
        <taxon>eudicotyledons</taxon>
        <taxon>Gunneridae</taxon>
        <taxon>Pentapetalae</taxon>
        <taxon>asterids</taxon>
        <taxon>lamiids</taxon>
        <taxon>Solanales</taxon>
        <taxon>Solanaceae</taxon>
        <taxon>Solanoideae</taxon>
        <taxon>Hyoscyameae</taxon>
        <taxon>Anisodus</taxon>
    </lineage>
</organism>
<evidence type="ECO:0000313" key="1">
    <source>
        <dbReference type="EMBL" id="KAK4379647.1"/>
    </source>
</evidence>
<dbReference type="PANTHER" id="PTHR31425:SF49">
    <property type="entry name" value="PROTEIN QUIRKY-LIKE"/>
    <property type="match status" value="1"/>
</dbReference>
<proteinExistence type="predicted"/>